<evidence type="ECO:0000313" key="2">
    <source>
        <dbReference type="Ensembl" id="ENSECAP00000062947.1"/>
    </source>
</evidence>
<evidence type="ECO:0000313" key="3">
    <source>
        <dbReference type="Proteomes" id="UP000002281"/>
    </source>
</evidence>
<dbReference type="AlphaFoldDB" id="A0A9L0RM99"/>
<proteinExistence type="predicted"/>
<reference evidence="2 3" key="1">
    <citation type="journal article" date="2009" name="Science">
        <title>Genome sequence, comparative analysis, and population genetics of the domestic horse.</title>
        <authorList>
            <consortium name="Broad Institute Genome Sequencing Platform"/>
            <consortium name="Broad Institute Whole Genome Assembly Team"/>
            <person name="Wade C.M."/>
            <person name="Giulotto E."/>
            <person name="Sigurdsson S."/>
            <person name="Zoli M."/>
            <person name="Gnerre S."/>
            <person name="Imsland F."/>
            <person name="Lear T.L."/>
            <person name="Adelson D.L."/>
            <person name="Bailey E."/>
            <person name="Bellone R.R."/>
            <person name="Bloecker H."/>
            <person name="Distl O."/>
            <person name="Edgar R.C."/>
            <person name="Garber M."/>
            <person name="Leeb T."/>
            <person name="Mauceli E."/>
            <person name="MacLeod J.N."/>
            <person name="Penedo M.C.T."/>
            <person name="Raison J.M."/>
            <person name="Sharpe T."/>
            <person name="Vogel J."/>
            <person name="Andersson L."/>
            <person name="Antczak D.F."/>
            <person name="Biagi T."/>
            <person name="Binns M.M."/>
            <person name="Chowdhary B.P."/>
            <person name="Coleman S.J."/>
            <person name="Della Valle G."/>
            <person name="Fryc S."/>
            <person name="Guerin G."/>
            <person name="Hasegawa T."/>
            <person name="Hill E.W."/>
            <person name="Jurka J."/>
            <person name="Kiialainen A."/>
            <person name="Lindgren G."/>
            <person name="Liu J."/>
            <person name="Magnani E."/>
            <person name="Mickelson J.R."/>
            <person name="Murray J."/>
            <person name="Nergadze S.G."/>
            <person name="Onofrio R."/>
            <person name="Pedroni S."/>
            <person name="Piras M.F."/>
            <person name="Raudsepp T."/>
            <person name="Rocchi M."/>
            <person name="Roeed K.H."/>
            <person name="Ryder O.A."/>
            <person name="Searle S."/>
            <person name="Skow L."/>
            <person name="Swinburne J.E."/>
            <person name="Syvaenen A.C."/>
            <person name="Tozaki T."/>
            <person name="Valberg S.J."/>
            <person name="Vaudin M."/>
            <person name="White J.R."/>
            <person name="Zody M.C."/>
            <person name="Lander E.S."/>
            <person name="Lindblad-Toh K."/>
        </authorList>
    </citation>
    <scope>NUCLEOTIDE SEQUENCE [LARGE SCALE GENOMIC DNA]</scope>
    <source>
        <strain evidence="2 3">Thoroughbred</strain>
    </source>
</reference>
<sequence>MASQPPQPPKPWETHRIPGAGPGPGPGPTFQSLLLLPPLAWGQGPWAGRAPAAAPAGMGTEPMGRQSWCVGTGPRGGQSSCCCPELRVRANFIRHGYVTYFYWKKRKR</sequence>
<reference evidence="2" key="3">
    <citation type="submission" date="2025-09" db="UniProtKB">
        <authorList>
            <consortium name="Ensembl"/>
        </authorList>
    </citation>
    <scope>IDENTIFICATION</scope>
    <source>
        <strain evidence="2">Thoroughbred</strain>
    </source>
</reference>
<organism evidence="2 3">
    <name type="scientific">Equus caballus</name>
    <name type="common">Horse</name>
    <dbReference type="NCBI Taxonomy" id="9796"/>
    <lineage>
        <taxon>Eukaryota</taxon>
        <taxon>Metazoa</taxon>
        <taxon>Chordata</taxon>
        <taxon>Craniata</taxon>
        <taxon>Vertebrata</taxon>
        <taxon>Euteleostomi</taxon>
        <taxon>Mammalia</taxon>
        <taxon>Eutheria</taxon>
        <taxon>Laurasiatheria</taxon>
        <taxon>Perissodactyla</taxon>
        <taxon>Equidae</taxon>
        <taxon>Equus</taxon>
    </lineage>
</organism>
<dbReference type="Proteomes" id="UP000002281">
    <property type="component" value="Chromosome 17"/>
</dbReference>
<feature type="region of interest" description="Disordered" evidence="1">
    <location>
        <begin position="1"/>
        <end position="30"/>
    </location>
</feature>
<evidence type="ECO:0000256" key="1">
    <source>
        <dbReference type="SAM" id="MobiDB-lite"/>
    </source>
</evidence>
<feature type="compositionally biased region" description="Pro residues" evidence="1">
    <location>
        <begin position="1"/>
        <end position="11"/>
    </location>
</feature>
<reference evidence="2" key="2">
    <citation type="submission" date="2025-08" db="UniProtKB">
        <authorList>
            <consortium name="Ensembl"/>
        </authorList>
    </citation>
    <scope>IDENTIFICATION</scope>
    <source>
        <strain evidence="2">Thoroughbred</strain>
    </source>
</reference>
<protein>
    <recommendedName>
        <fullName evidence="4">Peroxisomal biogenesis factor 13</fullName>
    </recommendedName>
</protein>
<dbReference type="Ensembl" id="ENSECAT00000129609.1">
    <property type="protein sequence ID" value="ENSECAP00000062947.1"/>
    <property type="gene ID" value="ENSECAG00000053643.1"/>
</dbReference>
<keyword evidence="3" id="KW-1185">Reference proteome</keyword>
<accession>A0A9L0RM99</accession>
<name>A0A9L0RM99_HORSE</name>
<evidence type="ECO:0008006" key="4">
    <source>
        <dbReference type="Google" id="ProtNLM"/>
    </source>
</evidence>